<keyword evidence="2" id="KW-1185">Reference proteome</keyword>
<organism evidence="1 2">
    <name type="scientific">Penicillium chermesinum</name>
    <dbReference type="NCBI Taxonomy" id="63820"/>
    <lineage>
        <taxon>Eukaryota</taxon>
        <taxon>Fungi</taxon>
        <taxon>Dikarya</taxon>
        <taxon>Ascomycota</taxon>
        <taxon>Pezizomycotina</taxon>
        <taxon>Eurotiomycetes</taxon>
        <taxon>Eurotiomycetidae</taxon>
        <taxon>Eurotiales</taxon>
        <taxon>Aspergillaceae</taxon>
        <taxon>Penicillium</taxon>
    </lineage>
</organism>
<protein>
    <submittedName>
        <fullName evidence="1">Uncharacterized protein</fullName>
    </submittedName>
</protein>
<sequence>MRAEGILIRSFWPFVYSVQNGHCHAIIKMHLKVTVQQPRSRTSHLVPQDHLYHSCELCQEGITVGWVD</sequence>
<dbReference type="AlphaFoldDB" id="A0A9W9TL44"/>
<reference evidence="1" key="2">
    <citation type="journal article" date="2023" name="IMA Fungus">
        <title>Comparative genomic study of the Penicillium genus elucidates a diverse pangenome and 15 lateral gene transfer events.</title>
        <authorList>
            <person name="Petersen C."/>
            <person name="Sorensen T."/>
            <person name="Nielsen M.R."/>
            <person name="Sondergaard T.E."/>
            <person name="Sorensen J.L."/>
            <person name="Fitzpatrick D.A."/>
            <person name="Frisvad J.C."/>
            <person name="Nielsen K.L."/>
        </authorList>
    </citation>
    <scope>NUCLEOTIDE SEQUENCE</scope>
    <source>
        <strain evidence="1">IBT 19713</strain>
    </source>
</reference>
<dbReference type="RefSeq" id="XP_058329945.1">
    <property type="nucleotide sequence ID" value="XM_058477055.1"/>
</dbReference>
<gene>
    <name evidence="1" type="ORF">N7468_007759</name>
</gene>
<reference evidence="1" key="1">
    <citation type="submission" date="2022-11" db="EMBL/GenBank/DDBJ databases">
        <authorList>
            <person name="Petersen C."/>
        </authorList>
    </citation>
    <scope>NUCLEOTIDE SEQUENCE</scope>
    <source>
        <strain evidence="1">IBT 19713</strain>
    </source>
</reference>
<dbReference type="GeneID" id="83204358"/>
<dbReference type="EMBL" id="JAPQKS010000005">
    <property type="protein sequence ID" value="KAJ5226534.1"/>
    <property type="molecule type" value="Genomic_DNA"/>
</dbReference>
<accession>A0A9W9TL44</accession>
<name>A0A9W9TL44_9EURO</name>
<evidence type="ECO:0000313" key="1">
    <source>
        <dbReference type="EMBL" id="KAJ5226534.1"/>
    </source>
</evidence>
<comment type="caution">
    <text evidence="1">The sequence shown here is derived from an EMBL/GenBank/DDBJ whole genome shotgun (WGS) entry which is preliminary data.</text>
</comment>
<dbReference type="Proteomes" id="UP001150941">
    <property type="component" value="Unassembled WGS sequence"/>
</dbReference>
<evidence type="ECO:0000313" key="2">
    <source>
        <dbReference type="Proteomes" id="UP001150941"/>
    </source>
</evidence>
<proteinExistence type="predicted"/>